<protein>
    <submittedName>
        <fullName evidence="1">Uncharacterized protein</fullName>
    </submittedName>
</protein>
<name>A0A246RIY2_9ACTN</name>
<dbReference type="RefSeq" id="WP_088645327.1">
    <property type="nucleotide sequence ID" value="NZ_JBFBBH010000014.1"/>
</dbReference>
<dbReference type="EMBL" id="MZMV01000033">
    <property type="protein sequence ID" value="OWV04681.1"/>
    <property type="molecule type" value="Genomic_DNA"/>
</dbReference>
<evidence type="ECO:0000313" key="1">
    <source>
        <dbReference type="EMBL" id="OWV04681.1"/>
    </source>
</evidence>
<comment type="caution">
    <text evidence="1">The sequence shown here is derived from an EMBL/GenBank/DDBJ whole genome shotgun (WGS) entry which is preliminary data.</text>
</comment>
<proteinExistence type="predicted"/>
<keyword evidence="2" id="KW-1185">Reference proteome</keyword>
<dbReference type="Proteomes" id="UP000197174">
    <property type="component" value="Unassembled WGS sequence"/>
</dbReference>
<sequence length="234" mass="25430">MATALRFHTALHYYVVHDGAGEPEGLLAEEFLFAVDHSCVGLVGGGWSRAEGRWSDASATSRRLRVDPALRARVTPVSRDRAATLYREFCGATLPDEATLRTCFGAPPAPPSPPLPLHRPEATPGFRETRTYRILFAGTLTPGGLTALGEAWQMPLTDDLADPGVRVLGTVRRQVGRDAFRWELRRIAAGAAWGLDVTCDLTGGRDEAVGVLLRGLTAQVRLQGLFPVTVDRFR</sequence>
<dbReference type="OrthoDB" id="3362760at2"/>
<gene>
    <name evidence="1" type="ORF">B5D80_19485</name>
</gene>
<reference evidence="1 2" key="1">
    <citation type="submission" date="2017-03" db="EMBL/GenBank/DDBJ databases">
        <title>Whole genome sequence of Micromonospora wenchangensis, isolated from mangrove soil.</title>
        <authorList>
            <person name="Yang H."/>
        </authorList>
    </citation>
    <scope>NUCLEOTIDE SEQUENCE [LARGE SCALE GENOMIC DNA]</scope>
    <source>
        <strain evidence="1 2">CCTCC AA 2012002</strain>
    </source>
</reference>
<dbReference type="AlphaFoldDB" id="A0A246RIY2"/>
<evidence type="ECO:0000313" key="2">
    <source>
        <dbReference type="Proteomes" id="UP000197174"/>
    </source>
</evidence>
<accession>A0A246RIY2</accession>
<organism evidence="1 2">
    <name type="scientific">Micromonospora wenchangensis</name>
    <dbReference type="NCBI Taxonomy" id="1185415"/>
    <lineage>
        <taxon>Bacteria</taxon>
        <taxon>Bacillati</taxon>
        <taxon>Actinomycetota</taxon>
        <taxon>Actinomycetes</taxon>
        <taxon>Micromonosporales</taxon>
        <taxon>Micromonosporaceae</taxon>
        <taxon>Micromonospora</taxon>
    </lineage>
</organism>